<evidence type="ECO:0000256" key="3">
    <source>
        <dbReference type="ARBA" id="ARBA00022448"/>
    </source>
</evidence>
<dbReference type="GeneID" id="36326829"/>
<feature type="transmembrane region" description="Helical" evidence="9">
    <location>
        <begin position="200"/>
        <end position="223"/>
    </location>
</feature>
<evidence type="ECO:0000256" key="5">
    <source>
        <dbReference type="ARBA" id="ARBA00022842"/>
    </source>
</evidence>
<dbReference type="PANTHER" id="PTHR16228:SF7">
    <property type="entry name" value="SLC41A_MGTE INTEGRAL MEMBRANE DOMAIN-CONTAINING PROTEIN"/>
    <property type="match status" value="1"/>
</dbReference>
<keyword evidence="6 9" id="KW-1133">Transmembrane helix</keyword>
<organism evidence="11 12">
    <name type="scientific">Postia placenta MAD-698-R-SB12</name>
    <dbReference type="NCBI Taxonomy" id="670580"/>
    <lineage>
        <taxon>Eukaryota</taxon>
        <taxon>Fungi</taxon>
        <taxon>Dikarya</taxon>
        <taxon>Basidiomycota</taxon>
        <taxon>Agaricomycotina</taxon>
        <taxon>Agaricomycetes</taxon>
        <taxon>Polyporales</taxon>
        <taxon>Adustoporiaceae</taxon>
        <taxon>Rhodonia</taxon>
    </lineage>
</organism>
<feature type="transmembrane region" description="Helical" evidence="9">
    <location>
        <begin position="271"/>
        <end position="292"/>
    </location>
</feature>
<protein>
    <recommendedName>
        <fullName evidence="10">SLC41A/MgtE integral membrane domain-containing protein</fullName>
    </recommendedName>
</protein>
<feature type="transmembrane region" description="Helical" evidence="9">
    <location>
        <begin position="122"/>
        <end position="142"/>
    </location>
</feature>
<keyword evidence="3" id="KW-0813">Transport</keyword>
<dbReference type="GO" id="GO:0005886">
    <property type="term" value="C:plasma membrane"/>
    <property type="evidence" value="ECO:0007669"/>
    <property type="project" value="TreeGrafter"/>
</dbReference>
<feature type="transmembrane region" description="Helical" evidence="9">
    <location>
        <begin position="21"/>
        <end position="48"/>
    </location>
</feature>
<keyword evidence="12" id="KW-1185">Reference proteome</keyword>
<feature type="transmembrane region" description="Helical" evidence="9">
    <location>
        <begin position="60"/>
        <end position="83"/>
    </location>
</feature>
<sequence length="305" mass="32776">MRKPRPSTPIGGNKISKPAEFIMVASTAMCTTALSSVVLGSFMCFLIVMCRRFGLDPDNIAPPVAGCLGDLVTLSILGLVATLHVSIVNTIIPLILVILLSLAAIGWVVVARRNTYVKDLLIQGWSPLFAAMIISSGTGLVLDTFVSRYTGFALIAVVITGLPGSVGSIFVSRLSTALHSAGTYRLPSLVDHAPHPKPRLVLMTLLVVSLPIQIVFLSVVYMFGWLHLSIVFAALEVMFFCITVLISLFLAQSATNILWSYNLDPDMYAMPLHSALMDLVGQSLLVACYELASLLGSKVRSRPAT</sequence>
<dbReference type="InterPro" id="IPR045349">
    <property type="entry name" value="SLC41A1-3"/>
</dbReference>
<evidence type="ECO:0000256" key="4">
    <source>
        <dbReference type="ARBA" id="ARBA00022692"/>
    </source>
</evidence>
<dbReference type="RefSeq" id="XP_024341692.1">
    <property type="nucleotide sequence ID" value="XM_024481879.1"/>
</dbReference>
<feature type="domain" description="SLC41A/MgtE integral membrane" evidence="10">
    <location>
        <begin position="158"/>
        <end position="288"/>
    </location>
</feature>
<keyword evidence="8 9" id="KW-0472">Membrane</keyword>
<keyword evidence="4 9" id="KW-0812">Transmembrane</keyword>
<feature type="transmembrane region" description="Helical" evidence="9">
    <location>
        <begin position="230"/>
        <end position="251"/>
    </location>
</feature>
<evidence type="ECO:0000313" key="12">
    <source>
        <dbReference type="Proteomes" id="UP000194127"/>
    </source>
</evidence>
<dbReference type="SUPFAM" id="SSF161093">
    <property type="entry name" value="MgtE membrane domain-like"/>
    <property type="match status" value="2"/>
</dbReference>
<evidence type="ECO:0000256" key="7">
    <source>
        <dbReference type="ARBA" id="ARBA00023065"/>
    </source>
</evidence>
<keyword evidence="7" id="KW-0406">Ion transport</keyword>
<evidence type="ECO:0000256" key="8">
    <source>
        <dbReference type="ARBA" id="ARBA00023136"/>
    </source>
</evidence>
<feature type="domain" description="SLC41A/MgtE integral membrane" evidence="10">
    <location>
        <begin position="20"/>
        <end position="77"/>
    </location>
</feature>
<comment type="subcellular location">
    <subcellularLocation>
        <location evidence="1">Membrane</location>
        <topology evidence="1">Multi-pass membrane protein</topology>
    </subcellularLocation>
</comment>
<gene>
    <name evidence="11" type="ORF">POSPLADRAFT_1064967</name>
</gene>
<dbReference type="OrthoDB" id="666972at2759"/>
<feature type="transmembrane region" description="Helical" evidence="9">
    <location>
        <begin position="149"/>
        <end position="171"/>
    </location>
</feature>
<evidence type="ECO:0000256" key="1">
    <source>
        <dbReference type="ARBA" id="ARBA00004141"/>
    </source>
</evidence>
<feature type="transmembrane region" description="Helical" evidence="9">
    <location>
        <begin position="90"/>
        <end position="110"/>
    </location>
</feature>
<evidence type="ECO:0000256" key="2">
    <source>
        <dbReference type="ARBA" id="ARBA00009749"/>
    </source>
</evidence>
<evidence type="ECO:0000256" key="9">
    <source>
        <dbReference type="SAM" id="Phobius"/>
    </source>
</evidence>
<dbReference type="InterPro" id="IPR036739">
    <property type="entry name" value="SLC41_membr_dom_sf"/>
</dbReference>
<dbReference type="Pfam" id="PF01769">
    <property type="entry name" value="MgtE"/>
    <property type="match status" value="2"/>
</dbReference>
<dbReference type="EMBL" id="KZ110593">
    <property type="protein sequence ID" value="OSX64898.1"/>
    <property type="molecule type" value="Genomic_DNA"/>
</dbReference>
<comment type="similarity">
    <text evidence="2">Belongs to the SLC41A transporter family.</text>
</comment>
<reference evidence="11 12" key="1">
    <citation type="submission" date="2017-04" db="EMBL/GenBank/DDBJ databases">
        <title>Genome Sequence of the Model Brown-Rot Fungus Postia placenta SB12.</title>
        <authorList>
            <consortium name="DOE Joint Genome Institute"/>
            <person name="Gaskell J."/>
            <person name="Kersten P."/>
            <person name="Larrondo L.F."/>
            <person name="Canessa P."/>
            <person name="Martinez D."/>
            <person name="Hibbett D."/>
            <person name="Schmoll M."/>
            <person name="Kubicek C.P."/>
            <person name="Martinez A.T."/>
            <person name="Yadav J."/>
            <person name="Master E."/>
            <person name="Magnuson J.K."/>
            <person name="James T."/>
            <person name="Yaver D."/>
            <person name="Berka R."/>
            <person name="Labutti K."/>
            <person name="Lipzen A."/>
            <person name="Aerts A."/>
            <person name="Barry K."/>
            <person name="Henrissat B."/>
            <person name="Blanchette R."/>
            <person name="Grigoriev I."/>
            <person name="Cullen D."/>
        </authorList>
    </citation>
    <scope>NUCLEOTIDE SEQUENCE [LARGE SCALE GENOMIC DNA]</scope>
    <source>
        <strain evidence="11 12">MAD-698-R-SB12</strain>
    </source>
</reference>
<evidence type="ECO:0000313" key="11">
    <source>
        <dbReference type="EMBL" id="OSX64898.1"/>
    </source>
</evidence>
<name>A0A1X6N8D9_9APHY</name>
<evidence type="ECO:0000256" key="6">
    <source>
        <dbReference type="ARBA" id="ARBA00022989"/>
    </source>
</evidence>
<evidence type="ECO:0000259" key="10">
    <source>
        <dbReference type="Pfam" id="PF01769"/>
    </source>
</evidence>
<dbReference type="GO" id="GO:0008324">
    <property type="term" value="F:monoatomic cation transmembrane transporter activity"/>
    <property type="evidence" value="ECO:0007669"/>
    <property type="project" value="InterPro"/>
</dbReference>
<accession>A0A1X6N8D9</accession>
<dbReference type="InterPro" id="IPR006667">
    <property type="entry name" value="SLC41_membr_dom"/>
</dbReference>
<dbReference type="Proteomes" id="UP000194127">
    <property type="component" value="Unassembled WGS sequence"/>
</dbReference>
<dbReference type="Gene3D" id="1.10.357.20">
    <property type="entry name" value="SLC41 divalent cation transporters, integral membrane domain"/>
    <property type="match status" value="2"/>
</dbReference>
<proteinExistence type="inferred from homology"/>
<dbReference type="AlphaFoldDB" id="A0A1X6N8D9"/>
<dbReference type="PANTHER" id="PTHR16228">
    <property type="entry name" value="DIVALENT CATION TRANSPORTER SOLUTE CARRIER FAMILY 41"/>
    <property type="match status" value="1"/>
</dbReference>
<keyword evidence="5" id="KW-0460">Magnesium</keyword>